<dbReference type="SUPFAM" id="SSF46955">
    <property type="entry name" value="Putative DNA-binding domain"/>
    <property type="match status" value="1"/>
</dbReference>
<dbReference type="PANTHER" id="PTHR30204">
    <property type="entry name" value="REDOX-CYCLING DRUG-SENSING TRANSCRIPTIONAL ACTIVATOR SOXR"/>
    <property type="match status" value="1"/>
</dbReference>
<dbReference type="PRINTS" id="PR00040">
    <property type="entry name" value="HTHMERR"/>
</dbReference>
<accession>A0A346XV96</accession>
<organism evidence="5 6">
    <name type="scientific">Euzebya pacifica</name>
    <dbReference type="NCBI Taxonomy" id="1608957"/>
    <lineage>
        <taxon>Bacteria</taxon>
        <taxon>Bacillati</taxon>
        <taxon>Actinomycetota</taxon>
        <taxon>Nitriliruptoria</taxon>
        <taxon>Euzebyales</taxon>
    </lineage>
</organism>
<evidence type="ECO:0000256" key="2">
    <source>
        <dbReference type="ARBA" id="ARBA00023125"/>
    </source>
</evidence>
<dbReference type="Pfam" id="PF13411">
    <property type="entry name" value="MerR_1"/>
    <property type="match status" value="1"/>
</dbReference>
<sequence length="135" mass="14855">MVGSMKIGELAKRTTVTTKTIRYWEGEGLLPAPARTASGYRDYDDVAAERVKFIRRSQTAGLTLAQIRQILEVADDGQAPCEHVASAVAERLTEVDGRIRELRATRDHLRSLAARAAEQDPQACEGFCSIIEPRG</sequence>
<dbReference type="CDD" id="cd04770">
    <property type="entry name" value="HTH_HMRTR"/>
    <property type="match status" value="1"/>
</dbReference>
<proteinExistence type="predicted"/>
<feature type="domain" description="HTH merR-type" evidence="4">
    <location>
        <begin position="4"/>
        <end position="73"/>
    </location>
</feature>
<evidence type="ECO:0000259" key="4">
    <source>
        <dbReference type="PROSITE" id="PS50937"/>
    </source>
</evidence>
<keyword evidence="1" id="KW-0805">Transcription regulation</keyword>
<dbReference type="KEGG" id="euz:DVS28_a1444"/>
<gene>
    <name evidence="5" type="ORF">DVS28_a1444</name>
</gene>
<evidence type="ECO:0000256" key="3">
    <source>
        <dbReference type="ARBA" id="ARBA00023163"/>
    </source>
</evidence>
<keyword evidence="6" id="KW-1185">Reference proteome</keyword>
<keyword evidence="2" id="KW-0238">DNA-binding</keyword>
<dbReference type="InterPro" id="IPR047057">
    <property type="entry name" value="MerR_fam"/>
</dbReference>
<keyword evidence="3" id="KW-0804">Transcription</keyword>
<dbReference type="GO" id="GO:0003677">
    <property type="term" value="F:DNA binding"/>
    <property type="evidence" value="ECO:0007669"/>
    <property type="project" value="UniProtKB-KW"/>
</dbReference>
<evidence type="ECO:0000313" key="6">
    <source>
        <dbReference type="Proteomes" id="UP000264006"/>
    </source>
</evidence>
<dbReference type="Proteomes" id="UP000264006">
    <property type="component" value="Chromosome"/>
</dbReference>
<reference evidence="5 6" key="1">
    <citation type="submission" date="2018-09" db="EMBL/GenBank/DDBJ databases">
        <title>Complete genome sequence of Euzebya sp. DY32-46 isolated from seawater of Pacific Ocean.</title>
        <authorList>
            <person name="Xu L."/>
            <person name="Wu Y.-H."/>
            <person name="Xu X.-W."/>
        </authorList>
    </citation>
    <scope>NUCLEOTIDE SEQUENCE [LARGE SCALE GENOMIC DNA]</scope>
    <source>
        <strain evidence="5 6">DY32-46</strain>
    </source>
</reference>
<dbReference type="PANTHER" id="PTHR30204:SF94">
    <property type="entry name" value="HEAVY METAL-DEPENDENT TRANSCRIPTIONAL REGULATOR HI_0293-RELATED"/>
    <property type="match status" value="1"/>
</dbReference>
<dbReference type="EMBL" id="CP031165">
    <property type="protein sequence ID" value="AXV06143.1"/>
    <property type="molecule type" value="Genomic_DNA"/>
</dbReference>
<protein>
    <submittedName>
        <fullName evidence="5">Mercuric resistance operon regulatory protein</fullName>
    </submittedName>
</protein>
<dbReference type="GO" id="GO:0003700">
    <property type="term" value="F:DNA-binding transcription factor activity"/>
    <property type="evidence" value="ECO:0007669"/>
    <property type="project" value="InterPro"/>
</dbReference>
<dbReference type="SMART" id="SM00422">
    <property type="entry name" value="HTH_MERR"/>
    <property type="match status" value="1"/>
</dbReference>
<evidence type="ECO:0000256" key="1">
    <source>
        <dbReference type="ARBA" id="ARBA00023015"/>
    </source>
</evidence>
<name>A0A346XV96_9ACTN</name>
<dbReference type="PROSITE" id="PS50937">
    <property type="entry name" value="HTH_MERR_2"/>
    <property type="match status" value="1"/>
</dbReference>
<dbReference type="InterPro" id="IPR009061">
    <property type="entry name" value="DNA-bd_dom_put_sf"/>
</dbReference>
<dbReference type="AlphaFoldDB" id="A0A346XV96"/>
<dbReference type="InterPro" id="IPR000551">
    <property type="entry name" value="MerR-type_HTH_dom"/>
</dbReference>
<evidence type="ECO:0000313" key="5">
    <source>
        <dbReference type="EMBL" id="AXV06143.1"/>
    </source>
</evidence>
<dbReference type="Gene3D" id="1.10.1660.10">
    <property type="match status" value="1"/>
</dbReference>